<sequence>MIGDVLTSSILFEALRKKYPDAELHYLIYTHTFPVVEHNPFIDRILLFDPVVDLKPNGLLPLLKKIKKEKYDLVIDVYAKINTAIISAFSGATKRISYYKKYTSGAYTHTFELLTSPKTSAGLAIENRMLLLTAVAKDFPAELKPKLYLTKEEISSAKALMKNAGIEVDKPVYMIGILGSSSEKTYPLKYMAEILNKIISSVPAAQLLFNYIPSQEKEAKELYNLCSPQTQQHIFFETYGRSLREFMAITAQCDALIGNEGGAVNMAKALNVPTFSIFSPQIKKENWSIYENEADHVSVHLKDYHPEFLTALSRKTLTKKAAQFYEQLKPNLILAKLNTFLQTNSSGKIAELKQIQ</sequence>
<dbReference type="EMBL" id="BMXB01000012">
    <property type="protein sequence ID" value="GHA43917.1"/>
    <property type="molecule type" value="Genomic_DNA"/>
</dbReference>
<dbReference type="GO" id="GO:0009244">
    <property type="term" value="P:lipopolysaccharide core region biosynthetic process"/>
    <property type="evidence" value="ECO:0007669"/>
    <property type="project" value="TreeGrafter"/>
</dbReference>
<dbReference type="CDD" id="cd03789">
    <property type="entry name" value="GT9_LPS_heptosyltransferase"/>
    <property type="match status" value="1"/>
</dbReference>
<keyword evidence="2" id="KW-0808">Transferase</keyword>
<gene>
    <name evidence="3" type="ORF">GCM10007103_26420</name>
</gene>
<evidence type="ECO:0000313" key="4">
    <source>
        <dbReference type="Proteomes" id="UP000610456"/>
    </source>
</evidence>
<reference evidence="3" key="1">
    <citation type="journal article" date="2014" name="Int. J. Syst. Evol. Microbiol.">
        <title>Complete genome sequence of Corynebacterium casei LMG S-19264T (=DSM 44701T), isolated from a smear-ripened cheese.</title>
        <authorList>
            <consortium name="US DOE Joint Genome Institute (JGI-PGF)"/>
            <person name="Walter F."/>
            <person name="Albersmeier A."/>
            <person name="Kalinowski J."/>
            <person name="Ruckert C."/>
        </authorList>
    </citation>
    <scope>NUCLEOTIDE SEQUENCE</scope>
    <source>
        <strain evidence="3">KCTC 12719</strain>
    </source>
</reference>
<name>A0A918SHF6_9FLAO</name>
<keyword evidence="4" id="KW-1185">Reference proteome</keyword>
<reference evidence="3" key="2">
    <citation type="submission" date="2020-09" db="EMBL/GenBank/DDBJ databases">
        <authorList>
            <person name="Sun Q."/>
            <person name="Kim S."/>
        </authorList>
    </citation>
    <scope>NUCLEOTIDE SEQUENCE</scope>
    <source>
        <strain evidence="3">KCTC 12719</strain>
    </source>
</reference>
<comment type="caution">
    <text evidence="3">The sequence shown here is derived from an EMBL/GenBank/DDBJ whole genome shotgun (WGS) entry which is preliminary data.</text>
</comment>
<dbReference type="Pfam" id="PF01075">
    <property type="entry name" value="Glyco_transf_9"/>
    <property type="match status" value="1"/>
</dbReference>
<dbReference type="GO" id="GO:0008713">
    <property type="term" value="F:ADP-heptose-lipopolysaccharide heptosyltransferase activity"/>
    <property type="evidence" value="ECO:0007669"/>
    <property type="project" value="TreeGrafter"/>
</dbReference>
<dbReference type="PANTHER" id="PTHR30160">
    <property type="entry name" value="TETRAACYLDISACCHARIDE 4'-KINASE-RELATED"/>
    <property type="match status" value="1"/>
</dbReference>
<organism evidence="3 4">
    <name type="scientific">Salinimicrobium marinum</name>
    <dbReference type="NCBI Taxonomy" id="680283"/>
    <lineage>
        <taxon>Bacteria</taxon>
        <taxon>Pseudomonadati</taxon>
        <taxon>Bacteroidota</taxon>
        <taxon>Flavobacteriia</taxon>
        <taxon>Flavobacteriales</taxon>
        <taxon>Flavobacteriaceae</taxon>
        <taxon>Salinimicrobium</taxon>
    </lineage>
</organism>
<evidence type="ECO:0000256" key="2">
    <source>
        <dbReference type="ARBA" id="ARBA00022679"/>
    </source>
</evidence>
<dbReference type="AlphaFoldDB" id="A0A918SHF6"/>
<dbReference type="Gene3D" id="3.40.50.2000">
    <property type="entry name" value="Glycogen Phosphorylase B"/>
    <property type="match status" value="2"/>
</dbReference>
<dbReference type="SUPFAM" id="SSF53756">
    <property type="entry name" value="UDP-Glycosyltransferase/glycogen phosphorylase"/>
    <property type="match status" value="1"/>
</dbReference>
<evidence type="ECO:0000313" key="3">
    <source>
        <dbReference type="EMBL" id="GHA43917.1"/>
    </source>
</evidence>
<dbReference type="Proteomes" id="UP000610456">
    <property type="component" value="Unassembled WGS sequence"/>
</dbReference>
<accession>A0A918SHF6</accession>
<dbReference type="GO" id="GO:0005829">
    <property type="term" value="C:cytosol"/>
    <property type="evidence" value="ECO:0007669"/>
    <property type="project" value="TreeGrafter"/>
</dbReference>
<proteinExistence type="predicted"/>
<evidence type="ECO:0000256" key="1">
    <source>
        <dbReference type="ARBA" id="ARBA00022676"/>
    </source>
</evidence>
<protein>
    <submittedName>
        <fullName evidence="3">Heptosyltransferase</fullName>
    </submittedName>
</protein>
<dbReference type="InterPro" id="IPR051199">
    <property type="entry name" value="LPS_LOS_Heptosyltrfase"/>
</dbReference>
<keyword evidence="1" id="KW-0328">Glycosyltransferase</keyword>
<dbReference type="PANTHER" id="PTHR30160:SF7">
    <property type="entry name" value="ADP-HEPTOSE--LPS HEPTOSYLTRANSFERASE 2"/>
    <property type="match status" value="1"/>
</dbReference>
<dbReference type="InterPro" id="IPR002201">
    <property type="entry name" value="Glyco_trans_9"/>
</dbReference>